<dbReference type="Proteomes" id="UP000004394">
    <property type="component" value="Unassembled WGS sequence"/>
</dbReference>
<evidence type="ECO:0000313" key="4">
    <source>
        <dbReference type="Proteomes" id="UP000004394"/>
    </source>
</evidence>
<dbReference type="OrthoDB" id="1073153at2"/>
<reference evidence="3" key="1">
    <citation type="submission" date="2010-07" db="EMBL/GenBank/DDBJ databases">
        <authorList>
            <person name="Muzny D."/>
            <person name="Qin X."/>
            <person name="Deng J."/>
            <person name="Jiang H."/>
            <person name="Liu Y."/>
            <person name="Qu J."/>
            <person name="Song X.-Z."/>
            <person name="Zhang L."/>
            <person name="Thornton R."/>
            <person name="Coyle M."/>
            <person name="Francisco L."/>
            <person name="Jackson L."/>
            <person name="Javaid M."/>
            <person name="Korchina V."/>
            <person name="Kovar C."/>
            <person name="Mata R."/>
            <person name="Mathew T."/>
            <person name="Ngo R."/>
            <person name="Nguyen L."/>
            <person name="Nguyen N."/>
            <person name="Okwuonu G."/>
            <person name="Ongeri F."/>
            <person name="Pham C."/>
            <person name="Simmons D."/>
            <person name="Wilczek-Boney K."/>
            <person name="Hale W."/>
            <person name="Jakkamsetti A."/>
            <person name="Pham P."/>
            <person name="Ruth R."/>
            <person name="San Lucas F."/>
            <person name="Warren J."/>
            <person name="Zhang J."/>
            <person name="Zhao Z."/>
            <person name="Zhou C."/>
            <person name="Zhu D."/>
            <person name="Lee S."/>
            <person name="Bess C."/>
            <person name="Blankenburg K."/>
            <person name="Forbes L."/>
            <person name="Fu Q."/>
            <person name="Gubbala S."/>
            <person name="Hirani K."/>
            <person name="Jayaseelan J.C."/>
            <person name="Lara F."/>
            <person name="Munidasa M."/>
            <person name="Palculict T."/>
            <person name="Patil S."/>
            <person name="Pu L.-L."/>
            <person name="Saada N."/>
            <person name="Tang L."/>
            <person name="Weissenberger G."/>
            <person name="Zhu Y."/>
            <person name="Hemphill L."/>
            <person name="Shang Y."/>
            <person name="Youmans B."/>
            <person name="Ayvaz T."/>
            <person name="Ross M."/>
            <person name="Santibanez J."/>
            <person name="Aqrawi P."/>
            <person name="Gross S."/>
            <person name="Joshi V."/>
            <person name="Fowler G."/>
            <person name="Nazareth L."/>
            <person name="Reid J."/>
            <person name="Worley K."/>
            <person name="Petrosino J."/>
            <person name="Highlander S."/>
            <person name="Gibbs R."/>
        </authorList>
    </citation>
    <scope>NUCLEOTIDE SEQUENCE [LARGE SCALE GENOMIC DNA]</scope>
    <source>
        <strain evidence="3">DSM 16973</strain>
    </source>
</reference>
<accession>E0NSL6</accession>
<keyword evidence="2" id="KW-1133">Transmembrane helix</keyword>
<gene>
    <name evidence="3" type="ORF">HMPREF0658_1167</name>
</gene>
<dbReference type="AlphaFoldDB" id="E0NSL6"/>
<dbReference type="EMBL" id="AEEI01000038">
    <property type="protein sequence ID" value="EFM01883.1"/>
    <property type="molecule type" value="Genomic_DNA"/>
</dbReference>
<evidence type="ECO:0000256" key="2">
    <source>
        <dbReference type="SAM" id="Phobius"/>
    </source>
</evidence>
<name>E0NSL6_9BACT</name>
<feature type="transmembrane region" description="Helical" evidence="2">
    <location>
        <begin position="68"/>
        <end position="89"/>
    </location>
</feature>
<comment type="caution">
    <text evidence="3">The sequence shown here is derived from an EMBL/GenBank/DDBJ whole genome shotgun (WGS) entry which is preliminary data.</text>
</comment>
<feature type="region of interest" description="Disordered" evidence="1">
    <location>
        <begin position="114"/>
        <end position="149"/>
    </location>
</feature>
<evidence type="ECO:0008006" key="5">
    <source>
        <dbReference type="Google" id="ProtNLM"/>
    </source>
</evidence>
<feature type="compositionally biased region" description="Basic residues" evidence="1">
    <location>
        <begin position="127"/>
        <end position="140"/>
    </location>
</feature>
<dbReference type="BioCyc" id="PMAR862515-HMP:GMOO-1186-MONOMER"/>
<keyword evidence="4" id="KW-1185">Reference proteome</keyword>
<keyword evidence="2" id="KW-0812">Transmembrane</keyword>
<evidence type="ECO:0000256" key="1">
    <source>
        <dbReference type="SAM" id="MobiDB-lite"/>
    </source>
</evidence>
<proteinExistence type="predicted"/>
<organism evidence="3 4">
    <name type="scientific">Hoylesella marshii DSM 16973 = JCM 13450</name>
    <dbReference type="NCBI Taxonomy" id="862515"/>
    <lineage>
        <taxon>Bacteria</taxon>
        <taxon>Pseudomonadati</taxon>
        <taxon>Bacteroidota</taxon>
        <taxon>Bacteroidia</taxon>
        <taxon>Bacteroidales</taxon>
        <taxon>Prevotellaceae</taxon>
        <taxon>Hoylesella</taxon>
    </lineage>
</organism>
<dbReference type="HOGENOM" id="CLU_1330949_0_0_10"/>
<sequence>MNMQTKDIQQLLDRFMAGDTTRAEEQRLTAYFRTHRVKREWKAYQEMFAYFDRGMTNERPKQKKHPIALRRLLIGLSAAAILAGAVWFIRQPEPPSVSSSPVAINVQPSVVQPVSPATSYTRTPPKNARRQTFRPKRNKRNITTAEPYDEETEALARTAAWTSAMIEASVDNRSQQADALIALFAAIHEEMADNVIYRMSSPEIVP</sequence>
<evidence type="ECO:0000313" key="3">
    <source>
        <dbReference type="EMBL" id="EFM01883.1"/>
    </source>
</evidence>
<dbReference type="STRING" id="862515.HMPREF0658_1167"/>
<protein>
    <recommendedName>
        <fullName evidence="5">Anti sigma-E protein RseA domain protein</fullName>
    </recommendedName>
</protein>
<dbReference type="eggNOG" id="ENOG5033203">
    <property type="taxonomic scope" value="Bacteria"/>
</dbReference>
<keyword evidence="2" id="KW-0472">Membrane</keyword>